<dbReference type="GO" id="GO:0009116">
    <property type="term" value="P:nucleoside metabolic process"/>
    <property type="evidence" value="ECO:0007669"/>
    <property type="project" value="InterPro"/>
</dbReference>
<gene>
    <name evidence="2" type="ORF">COV72_00525</name>
</gene>
<dbReference type="Pfam" id="PF01048">
    <property type="entry name" value="PNP_UDP_1"/>
    <property type="match status" value="1"/>
</dbReference>
<name>A0A2H0M1Z4_9BACT</name>
<dbReference type="Proteomes" id="UP000229641">
    <property type="component" value="Unassembled WGS sequence"/>
</dbReference>
<accession>A0A2H0M1Z4</accession>
<evidence type="ECO:0000313" key="2">
    <source>
        <dbReference type="EMBL" id="PIQ89944.1"/>
    </source>
</evidence>
<evidence type="ECO:0000313" key="3">
    <source>
        <dbReference type="Proteomes" id="UP000229641"/>
    </source>
</evidence>
<reference evidence="2 3" key="1">
    <citation type="submission" date="2017-09" db="EMBL/GenBank/DDBJ databases">
        <title>Depth-based differentiation of microbial function through sediment-hosted aquifers and enrichment of novel symbionts in the deep terrestrial subsurface.</title>
        <authorList>
            <person name="Probst A.J."/>
            <person name="Ladd B."/>
            <person name="Jarett J.K."/>
            <person name="Geller-Mcgrath D.E."/>
            <person name="Sieber C.M."/>
            <person name="Emerson J.B."/>
            <person name="Anantharaman K."/>
            <person name="Thomas B.C."/>
            <person name="Malmstrom R."/>
            <person name="Stieglmeier M."/>
            <person name="Klingl A."/>
            <person name="Woyke T."/>
            <person name="Ryan C.M."/>
            <person name="Banfield J.F."/>
        </authorList>
    </citation>
    <scope>NUCLEOTIDE SEQUENCE [LARGE SCALE GENOMIC DNA]</scope>
    <source>
        <strain evidence="2">CG11_big_fil_rev_8_21_14_0_20_42_13</strain>
    </source>
</reference>
<dbReference type="SUPFAM" id="SSF53167">
    <property type="entry name" value="Purine and uridine phosphorylases"/>
    <property type="match status" value="1"/>
</dbReference>
<evidence type="ECO:0000259" key="1">
    <source>
        <dbReference type="Pfam" id="PF01048"/>
    </source>
</evidence>
<dbReference type="GO" id="GO:0003824">
    <property type="term" value="F:catalytic activity"/>
    <property type="evidence" value="ECO:0007669"/>
    <property type="project" value="InterPro"/>
</dbReference>
<comment type="caution">
    <text evidence="2">The sequence shown here is derived from an EMBL/GenBank/DDBJ whole genome shotgun (WGS) entry which is preliminary data.</text>
</comment>
<dbReference type="InterPro" id="IPR035994">
    <property type="entry name" value="Nucleoside_phosphorylase_sf"/>
</dbReference>
<feature type="domain" description="Nucleoside phosphorylase" evidence="1">
    <location>
        <begin position="68"/>
        <end position="227"/>
    </location>
</feature>
<dbReference type="AlphaFoldDB" id="A0A2H0M1Z4"/>
<organism evidence="2 3">
    <name type="scientific">Candidatus Ghiorseimicrobium undicola</name>
    <dbReference type="NCBI Taxonomy" id="1974746"/>
    <lineage>
        <taxon>Bacteria</taxon>
        <taxon>Pseudomonadati</taxon>
        <taxon>Candidatus Omnitrophota</taxon>
        <taxon>Candidatus Ghiorseimicrobium</taxon>
    </lineage>
</organism>
<dbReference type="Gene3D" id="3.40.50.1580">
    <property type="entry name" value="Nucleoside phosphorylase domain"/>
    <property type="match status" value="1"/>
</dbReference>
<protein>
    <recommendedName>
        <fullName evidence="1">Nucleoside phosphorylase domain-containing protein</fullName>
    </recommendedName>
</protein>
<proteinExistence type="predicted"/>
<dbReference type="EMBL" id="PCWA01000008">
    <property type="protein sequence ID" value="PIQ89944.1"/>
    <property type="molecule type" value="Genomic_DNA"/>
</dbReference>
<sequence length="235" mass="25914">MNEFKILFGTDKGAIKHNCLILPYLSRQLMIRLGIVNMPRGKLYAVAQAKNFSIIHTRMAPAFLGDAVLYLKDTPARNLMLFGSCGLVDKSQGLDIGDLVAAEKAYSFESFTQMLSEESKPGIYYPDGKMLDCLLRLKPRLKKVICATVGSLKLEDGNPIFNKYGINIADMECSAFFAASGYIKRAAAAIFYISDIIGKKPFYSKYGPADKKAISRAVESAAEIICQISKNPRLS</sequence>
<dbReference type="InterPro" id="IPR000845">
    <property type="entry name" value="Nucleoside_phosphorylase_d"/>
</dbReference>